<dbReference type="PANTHER" id="PTHR34485">
    <property type="entry name" value="PROLINE-RICH, LACRIMAL 1"/>
    <property type="match status" value="1"/>
</dbReference>
<reference evidence="2" key="1">
    <citation type="submission" date="2022-11" db="UniProtKB">
        <authorList>
            <consortium name="EnsemblMetazoa"/>
        </authorList>
    </citation>
    <scope>IDENTIFICATION</scope>
</reference>
<feature type="compositionally biased region" description="Basic residues" evidence="1">
    <location>
        <begin position="1"/>
        <end position="10"/>
    </location>
</feature>
<name>A0A913YQ37_EXADI</name>
<dbReference type="AlphaFoldDB" id="A0A913YQ37"/>
<dbReference type="PANTHER" id="PTHR34485:SF2">
    <property type="entry name" value="PROLINE RICH, LACRIMAL 1"/>
    <property type="match status" value="1"/>
</dbReference>
<evidence type="ECO:0000313" key="3">
    <source>
        <dbReference type="Proteomes" id="UP000887567"/>
    </source>
</evidence>
<evidence type="ECO:0000313" key="2">
    <source>
        <dbReference type="EnsemblMetazoa" id="XP_028516281.1"/>
    </source>
</evidence>
<dbReference type="OrthoDB" id="5947716at2759"/>
<protein>
    <submittedName>
        <fullName evidence="2">Uncharacterized protein</fullName>
    </submittedName>
</protein>
<sequence length="416" mass="46400">MAQSIKKKAKTDHTGAKPPPQSISDSWVQTSNMADFGGAQSTLDSGTVVGLALVVAFFITGHGFSTFDKTLKQCLGISTVTKNRYYEVIKLINPIIADILNEMCEEEKERMKRIEGTELGSWERAVTSDGVWQTRGYFSKNGSFIIKNYLTGGLVWYGHKCMKGGDDLIEDELFEGTSKSMEGVLAGECYKQAKDEGCCVEVVWQDADSSSANAVAEHHPGGKVYKCGGHVGRAHTNNLKEAAKRKSFSATMIAKHKAEYPEIEKAKCGCKRHKKGCGCLSDAFIKAAKINHFCCLQQCKDPKEYARRMRALANHHCKNEHVWNHGKENCGFHLEKQCSCKGCDDDEELKCEGVAYQTKNVLKCNYHWLEYKIECERRANDASSVIHPEMGRGQSNLCEAHFNVLPHFRSKSQNLC</sequence>
<proteinExistence type="predicted"/>
<organism evidence="2 3">
    <name type="scientific">Exaiptasia diaphana</name>
    <name type="common">Tropical sea anemone</name>
    <name type="synonym">Aiptasia pulchella</name>
    <dbReference type="NCBI Taxonomy" id="2652724"/>
    <lineage>
        <taxon>Eukaryota</taxon>
        <taxon>Metazoa</taxon>
        <taxon>Cnidaria</taxon>
        <taxon>Anthozoa</taxon>
        <taxon>Hexacorallia</taxon>
        <taxon>Actiniaria</taxon>
        <taxon>Aiptasiidae</taxon>
        <taxon>Exaiptasia</taxon>
    </lineage>
</organism>
<evidence type="ECO:0000256" key="1">
    <source>
        <dbReference type="SAM" id="MobiDB-lite"/>
    </source>
</evidence>
<dbReference type="OMA" id="ILNEMCE"/>
<feature type="region of interest" description="Disordered" evidence="1">
    <location>
        <begin position="1"/>
        <end position="24"/>
    </location>
</feature>
<dbReference type="EnsemblMetazoa" id="XM_028660480.1">
    <property type="protein sequence ID" value="XP_028516281.1"/>
    <property type="gene ID" value="LOC110243876"/>
</dbReference>
<dbReference type="KEGG" id="epa:110243876"/>
<accession>A0A913YQ37</accession>
<keyword evidence="3" id="KW-1185">Reference proteome</keyword>
<dbReference type="GeneID" id="110243876"/>
<dbReference type="RefSeq" id="XP_028516281.1">
    <property type="nucleotide sequence ID" value="XM_028660480.1"/>
</dbReference>
<dbReference type="Proteomes" id="UP000887567">
    <property type="component" value="Unplaced"/>
</dbReference>